<keyword evidence="5" id="KW-0333">Golgi apparatus</keyword>
<dbReference type="InterPro" id="IPR011417">
    <property type="entry name" value="ANTH_dom"/>
</dbReference>
<dbReference type="GO" id="GO:0048268">
    <property type="term" value="P:clathrin coat assembly"/>
    <property type="evidence" value="ECO:0007669"/>
    <property type="project" value="InterPro"/>
</dbReference>
<dbReference type="PANTHER" id="PTHR22951:SF89">
    <property type="entry name" value="OS05G0549000 PROTEIN"/>
    <property type="match status" value="1"/>
</dbReference>
<dbReference type="CDD" id="cd03564">
    <property type="entry name" value="ANTH_N"/>
    <property type="match status" value="1"/>
</dbReference>
<dbReference type="InterPro" id="IPR013809">
    <property type="entry name" value="ENTH"/>
</dbReference>
<keyword evidence="6" id="KW-0472">Membrane</keyword>
<evidence type="ECO:0000256" key="2">
    <source>
        <dbReference type="ARBA" id="ARBA00004555"/>
    </source>
</evidence>
<dbReference type="GO" id="GO:0005794">
    <property type="term" value="C:Golgi apparatus"/>
    <property type="evidence" value="ECO:0007669"/>
    <property type="project" value="UniProtKB-SubCell"/>
</dbReference>
<dbReference type="GO" id="GO:0072583">
    <property type="term" value="P:clathrin-dependent endocytosis"/>
    <property type="evidence" value="ECO:0007669"/>
    <property type="project" value="InterPro"/>
</dbReference>
<dbReference type="Gene3D" id="1.20.58.150">
    <property type="entry name" value="ANTH domain"/>
    <property type="match status" value="2"/>
</dbReference>
<dbReference type="GO" id="GO:0005905">
    <property type="term" value="C:clathrin-coated pit"/>
    <property type="evidence" value="ECO:0007669"/>
    <property type="project" value="UniProtKB-SubCell"/>
</dbReference>
<dbReference type="GO" id="GO:0030276">
    <property type="term" value="F:clathrin binding"/>
    <property type="evidence" value="ECO:0007669"/>
    <property type="project" value="InterPro"/>
</dbReference>
<keyword evidence="7" id="KW-0168">Coated pit</keyword>
<dbReference type="GO" id="GO:0030136">
    <property type="term" value="C:clathrin-coated vesicle"/>
    <property type="evidence" value="ECO:0007669"/>
    <property type="project" value="UniProtKB-SubCell"/>
</dbReference>
<dbReference type="PROSITE" id="PS50942">
    <property type="entry name" value="ENTH"/>
    <property type="match status" value="1"/>
</dbReference>
<evidence type="ECO:0000256" key="1">
    <source>
        <dbReference type="ARBA" id="ARBA00004132"/>
    </source>
</evidence>
<evidence type="ECO:0000256" key="7">
    <source>
        <dbReference type="ARBA" id="ARBA00023176"/>
    </source>
</evidence>
<dbReference type="Pfam" id="PF07651">
    <property type="entry name" value="ANTH"/>
    <property type="match status" value="2"/>
</dbReference>
<dbReference type="SUPFAM" id="SSF48464">
    <property type="entry name" value="ENTH/VHS domain"/>
    <property type="match status" value="1"/>
</dbReference>
<evidence type="ECO:0000256" key="4">
    <source>
        <dbReference type="ARBA" id="ARBA00022583"/>
    </source>
</evidence>
<dbReference type="EMBL" id="CM000784">
    <property type="protein sequence ID" value="AQK91920.1"/>
    <property type="molecule type" value="Genomic_DNA"/>
</dbReference>
<dbReference type="ExpressionAtlas" id="A0A1D6FJI4">
    <property type="expression patterns" value="baseline and differential"/>
</dbReference>
<dbReference type="AlphaFoldDB" id="A0A1D6FJI4"/>
<protein>
    <submittedName>
        <fullName evidence="9">Putative clathrin assembly protein</fullName>
    </submittedName>
</protein>
<evidence type="ECO:0000256" key="3">
    <source>
        <dbReference type="ARBA" id="ARBA00004600"/>
    </source>
</evidence>
<dbReference type="InterPro" id="IPR008942">
    <property type="entry name" value="ENTH_VHS"/>
</dbReference>
<dbReference type="InterPro" id="IPR048050">
    <property type="entry name" value="ANTH_N_plant"/>
</dbReference>
<dbReference type="PANTHER" id="PTHR22951">
    <property type="entry name" value="CLATHRIN ASSEMBLY PROTEIN"/>
    <property type="match status" value="1"/>
</dbReference>
<dbReference type="Gene3D" id="1.25.40.90">
    <property type="match status" value="1"/>
</dbReference>
<organism evidence="9">
    <name type="scientific">Zea mays</name>
    <name type="common">Maize</name>
    <dbReference type="NCBI Taxonomy" id="4577"/>
    <lineage>
        <taxon>Eukaryota</taxon>
        <taxon>Viridiplantae</taxon>
        <taxon>Streptophyta</taxon>
        <taxon>Embryophyta</taxon>
        <taxon>Tracheophyta</taxon>
        <taxon>Spermatophyta</taxon>
        <taxon>Magnoliopsida</taxon>
        <taxon>Liliopsida</taxon>
        <taxon>Poales</taxon>
        <taxon>Poaceae</taxon>
        <taxon>PACMAD clade</taxon>
        <taxon>Panicoideae</taxon>
        <taxon>Andropogonodae</taxon>
        <taxon>Andropogoneae</taxon>
        <taxon>Tripsacinae</taxon>
        <taxon>Zea</taxon>
    </lineage>
</organism>
<sequence>MASMQSWRKAYGAIKDTTTVSIANLNSDFKDLDVAIVKATNHVECPPKERHLRRVVAATSITRPRADVAYCIHALARRLAKTRNWIVALKALVVIHRLLREGDPTFREELLNFTQRGRILQLSNFKDDSSPIAWDCSAWVRTYGLYLEERLECFRVLKYDVEAERLSKQGQGPEKGHSRTRELDSQDLLEQLPALQQLLYRLVGCRPEGAANNNYLVQYALALVSCVFCYFFEMPRHDALKALEIYRRAGQQAGNLSDFYENCRGLELARNFQFPTLREVRACTLSSLRYVHWIIDHLRFCGLFLVLHNLLSTGISSIYQKKKFHQELPERLLLTYKPEESEEILEPAPVEEEKVPVEEPVLVPPVTEVVSPPPKAEVPDTGDLLGLDDTNPAVSAIEESNALALAIVPTDGASTTGNTAFQDKGFDPTGWELALVTAPSNTTSSTSVGQLGGGLDKLILESLYDDGAYRQRQQQQLYGSAAPNPFMANDPFAMSNQVAPPPSVQMAAMSQQHQQIPTMMQPNPFGPPMHPQVSMAPATNNPFLDAGFGAFPAANNGHQQHNPFGSAQLL</sequence>
<dbReference type="SUPFAM" id="SSF89009">
    <property type="entry name" value="GAT-like domain"/>
    <property type="match status" value="1"/>
</dbReference>
<reference evidence="9" key="1">
    <citation type="submission" date="2015-12" db="EMBL/GenBank/DDBJ databases">
        <title>Update maize B73 reference genome by single molecule sequencing technologies.</title>
        <authorList>
            <consortium name="Maize Genome Sequencing Project"/>
            <person name="Ware D."/>
        </authorList>
    </citation>
    <scope>NUCLEOTIDE SEQUENCE</scope>
    <source>
        <tissue evidence="9">Seedling</tissue>
    </source>
</reference>
<evidence type="ECO:0000256" key="6">
    <source>
        <dbReference type="ARBA" id="ARBA00023136"/>
    </source>
</evidence>
<dbReference type="InterPro" id="IPR045192">
    <property type="entry name" value="AP180-like"/>
</dbReference>
<proteinExistence type="predicted"/>
<dbReference type="GO" id="GO:0005545">
    <property type="term" value="F:1-phosphatidylinositol binding"/>
    <property type="evidence" value="ECO:0007669"/>
    <property type="project" value="InterPro"/>
</dbReference>
<keyword evidence="8" id="KW-0968">Cytoplasmic vesicle</keyword>
<dbReference type="InterPro" id="IPR014712">
    <property type="entry name" value="ANTH_dom_sf"/>
</dbReference>
<accession>A0A1D6FJI4</accession>
<comment type="subcellular location">
    <subcellularLocation>
        <location evidence="1">Cytoplasmic vesicle</location>
        <location evidence="1">Clathrin-coated vesicle</location>
    </subcellularLocation>
    <subcellularLocation>
        <location evidence="2">Golgi apparatus</location>
    </subcellularLocation>
    <subcellularLocation>
        <location evidence="3">Membrane</location>
        <location evidence="3">Clathrin-coated pit</location>
    </subcellularLocation>
</comment>
<dbReference type="SMART" id="SM00273">
    <property type="entry name" value="ENTH"/>
    <property type="match status" value="1"/>
</dbReference>
<keyword evidence="4" id="KW-0254">Endocytosis</keyword>
<evidence type="ECO:0000256" key="5">
    <source>
        <dbReference type="ARBA" id="ARBA00023034"/>
    </source>
</evidence>
<evidence type="ECO:0000256" key="8">
    <source>
        <dbReference type="ARBA" id="ARBA00023329"/>
    </source>
</evidence>
<name>A0A1D6FJI4_MAIZE</name>
<dbReference type="FunFam" id="1.25.40.90:FF:000005">
    <property type="entry name" value="Clathrin assembly protein AP180"/>
    <property type="match status" value="1"/>
</dbReference>
<gene>
    <name evidence="9" type="ORF">ZEAMMB73_Zm00001d009452</name>
</gene>
<evidence type="ECO:0000313" key="9">
    <source>
        <dbReference type="EMBL" id="AQK91920.1"/>
    </source>
</evidence>